<organism evidence="3 4">
    <name type="scientific">Planotetraspora mira</name>
    <dbReference type="NCBI Taxonomy" id="58121"/>
    <lineage>
        <taxon>Bacteria</taxon>
        <taxon>Bacillati</taxon>
        <taxon>Actinomycetota</taxon>
        <taxon>Actinomycetes</taxon>
        <taxon>Streptosporangiales</taxon>
        <taxon>Streptosporangiaceae</taxon>
        <taxon>Planotetraspora</taxon>
    </lineage>
</organism>
<proteinExistence type="predicted"/>
<protein>
    <recommendedName>
        <fullName evidence="2">Helix-hairpin-helix DNA-binding motif class 1 domain-containing protein</fullName>
    </recommendedName>
</protein>
<dbReference type="NCBIfam" id="TIGR00426">
    <property type="entry name" value="competence protein ComEA helix-hairpin-helix repeat region"/>
    <property type="match status" value="1"/>
</dbReference>
<dbReference type="PANTHER" id="PTHR21180:SF32">
    <property type="entry name" value="ENDONUCLEASE_EXONUCLEASE_PHOSPHATASE FAMILY DOMAIN-CONTAINING PROTEIN 1"/>
    <property type="match status" value="1"/>
</dbReference>
<gene>
    <name evidence="3" type="ORF">Pmi06nite_05950</name>
</gene>
<dbReference type="GO" id="GO:0015627">
    <property type="term" value="C:type II protein secretion system complex"/>
    <property type="evidence" value="ECO:0007669"/>
    <property type="project" value="TreeGrafter"/>
</dbReference>
<dbReference type="EMBL" id="BOOO01000002">
    <property type="protein sequence ID" value="GII27153.1"/>
    <property type="molecule type" value="Genomic_DNA"/>
</dbReference>
<dbReference type="Gene3D" id="3.10.560.10">
    <property type="entry name" value="Outer membrane lipoprotein wza domain like"/>
    <property type="match status" value="1"/>
</dbReference>
<name>A0A8J3X840_9ACTN</name>
<evidence type="ECO:0000256" key="1">
    <source>
        <dbReference type="SAM" id="Phobius"/>
    </source>
</evidence>
<dbReference type="SMART" id="SM00278">
    <property type="entry name" value="HhH1"/>
    <property type="match status" value="2"/>
</dbReference>
<sequence>MDTLGARIRGRLSGTVPLLDPGVPGLRALVVLGALAAIAAGIFALRSRPVAEPLAPPAPVSVASVVASPSPTTSVVVYVTGKVRRPGVLSLVTGSRVADAIEAAGGVRPGAKPGAVNLARRLVDGEQIVVGSPTPMTPGGGSVAGAAAGSAAGGLISLNSATAEQLNGLPGVGDVLAARIIEFREAHGGFQSVDQLREVSGVGEKRFSEMKDRVAL</sequence>
<dbReference type="Gene3D" id="1.10.150.280">
    <property type="entry name" value="AF1531-like domain"/>
    <property type="match status" value="1"/>
</dbReference>
<dbReference type="InterPro" id="IPR019554">
    <property type="entry name" value="Soluble_ligand-bd"/>
</dbReference>
<dbReference type="Pfam" id="PF12836">
    <property type="entry name" value="HHH_3"/>
    <property type="match status" value="1"/>
</dbReference>
<evidence type="ECO:0000313" key="3">
    <source>
        <dbReference type="EMBL" id="GII27153.1"/>
    </source>
</evidence>
<dbReference type="Proteomes" id="UP000650628">
    <property type="component" value="Unassembled WGS sequence"/>
</dbReference>
<keyword evidence="4" id="KW-1185">Reference proteome</keyword>
<dbReference type="InterPro" id="IPR004509">
    <property type="entry name" value="Competence_ComEA_HhH"/>
</dbReference>
<dbReference type="PANTHER" id="PTHR21180">
    <property type="entry name" value="ENDONUCLEASE/EXONUCLEASE/PHOSPHATASE FAMILY DOMAIN-CONTAINING PROTEIN 1"/>
    <property type="match status" value="1"/>
</dbReference>
<feature type="domain" description="Helix-hairpin-helix DNA-binding motif class 1" evidence="2">
    <location>
        <begin position="194"/>
        <end position="213"/>
    </location>
</feature>
<dbReference type="AlphaFoldDB" id="A0A8J3X840"/>
<keyword evidence="1" id="KW-1133">Transmembrane helix</keyword>
<evidence type="ECO:0000259" key="2">
    <source>
        <dbReference type="SMART" id="SM00278"/>
    </source>
</evidence>
<dbReference type="GO" id="GO:0015628">
    <property type="term" value="P:protein secretion by the type II secretion system"/>
    <property type="evidence" value="ECO:0007669"/>
    <property type="project" value="TreeGrafter"/>
</dbReference>
<reference evidence="3 4" key="1">
    <citation type="submission" date="2021-01" db="EMBL/GenBank/DDBJ databases">
        <title>Whole genome shotgun sequence of Planotetraspora mira NBRC 15435.</title>
        <authorList>
            <person name="Komaki H."/>
            <person name="Tamura T."/>
        </authorList>
    </citation>
    <scope>NUCLEOTIDE SEQUENCE [LARGE SCALE GENOMIC DNA]</scope>
    <source>
        <strain evidence="3 4">NBRC 15435</strain>
    </source>
</reference>
<dbReference type="SUPFAM" id="SSF47781">
    <property type="entry name" value="RuvA domain 2-like"/>
    <property type="match status" value="1"/>
</dbReference>
<dbReference type="GO" id="GO:0003677">
    <property type="term" value="F:DNA binding"/>
    <property type="evidence" value="ECO:0007669"/>
    <property type="project" value="InterPro"/>
</dbReference>
<keyword evidence="1" id="KW-0812">Transmembrane</keyword>
<dbReference type="RefSeq" id="WP_239113542.1">
    <property type="nucleotide sequence ID" value="NZ_BOOO01000002.1"/>
</dbReference>
<dbReference type="InterPro" id="IPR051675">
    <property type="entry name" value="Endo/Exo/Phosphatase_dom_1"/>
</dbReference>
<feature type="domain" description="Helix-hairpin-helix DNA-binding motif class 1" evidence="2">
    <location>
        <begin position="164"/>
        <end position="183"/>
    </location>
</feature>
<accession>A0A8J3X840</accession>
<dbReference type="Pfam" id="PF10531">
    <property type="entry name" value="SLBB"/>
    <property type="match status" value="1"/>
</dbReference>
<dbReference type="InterPro" id="IPR010994">
    <property type="entry name" value="RuvA_2-like"/>
</dbReference>
<evidence type="ECO:0000313" key="4">
    <source>
        <dbReference type="Proteomes" id="UP000650628"/>
    </source>
</evidence>
<comment type="caution">
    <text evidence="3">The sequence shown here is derived from an EMBL/GenBank/DDBJ whole genome shotgun (WGS) entry which is preliminary data.</text>
</comment>
<keyword evidence="1" id="KW-0472">Membrane</keyword>
<dbReference type="GO" id="GO:0006281">
    <property type="term" value="P:DNA repair"/>
    <property type="evidence" value="ECO:0007669"/>
    <property type="project" value="InterPro"/>
</dbReference>
<feature type="transmembrane region" description="Helical" evidence="1">
    <location>
        <begin position="26"/>
        <end position="45"/>
    </location>
</feature>
<dbReference type="InterPro" id="IPR003583">
    <property type="entry name" value="Hlx-hairpin-Hlx_DNA-bd_motif"/>
</dbReference>